<keyword evidence="5" id="KW-0680">Restriction system</keyword>
<evidence type="ECO:0000313" key="10">
    <source>
        <dbReference type="EMBL" id="VEJ50440.1"/>
    </source>
</evidence>
<accession>A0A3S4ZC64</accession>
<dbReference type="AlphaFoldDB" id="A0A3S4ZC64"/>
<dbReference type="Gene3D" id="3.40.50.150">
    <property type="entry name" value="Vaccinia Virus protein VP39"/>
    <property type="match status" value="1"/>
</dbReference>
<evidence type="ECO:0000256" key="4">
    <source>
        <dbReference type="ARBA" id="ARBA00022691"/>
    </source>
</evidence>
<reference evidence="10 11" key="1">
    <citation type="submission" date="2018-12" db="EMBL/GenBank/DDBJ databases">
        <authorList>
            <consortium name="Pathogen Informatics"/>
        </authorList>
    </citation>
    <scope>NUCLEOTIDE SEQUENCE [LARGE SCALE GENOMIC DNA]</scope>
    <source>
        <strain evidence="10 11">NCTC12742</strain>
    </source>
</reference>
<keyword evidence="11" id="KW-1185">Reference proteome</keyword>
<dbReference type="InterPro" id="IPR029063">
    <property type="entry name" value="SAM-dependent_MTases_sf"/>
</dbReference>
<feature type="domain" description="DNA methylase N-4/N-6" evidence="9">
    <location>
        <begin position="29"/>
        <end position="160"/>
    </location>
</feature>
<evidence type="ECO:0000259" key="9">
    <source>
        <dbReference type="Pfam" id="PF01555"/>
    </source>
</evidence>
<comment type="catalytic activity">
    <reaction evidence="7">
        <text>a 2'-deoxycytidine in DNA + S-adenosyl-L-methionine = an N(4)-methyl-2'-deoxycytidine in DNA + S-adenosyl-L-homocysteine + H(+)</text>
        <dbReference type="Rhea" id="RHEA:16857"/>
        <dbReference type="Rhea" id="RHEA-COMP:11369"/>
        <dbReference type="Rhea" id="RHEA-COMP:13674"/>
        <dbReference type="ChEBI" id="CHEBI:15378"/>
        <dbReference type="ChEBI" id="CHEBI:57856"/>
        <dbReference type="ChEBI" id="CHEBI:59789"/>
        <dbReference type="ChEBI" id="CHEBI:85452"/>
        <dbReference type="ChEBI" id="CHEBI:137933"/>
        <dbReference type="EC" id="2.1.1.113"/>
    </reaction>
</comment>
<dbReference type="InterPro" id="IPR001091">
    <property type="entry name" value="RM_Methyltransferase"/>
</dbReference>
<protein>
    <recommendedName>
        <fullName evidence="8">Methyltransferase</fullName>
        <ecNumber evidence="8">2.1.1.-</ecNumber>
    </recommendedName>
</protein>
<evidence type="ECO:0000313" key="11">
    <source>
        <dbReference type="Proteomes" id="UP000272771"/>
    </source>
</evidence>
<evidence type="ECO:0000256" key="3">
    <source>
        <dbReference type="ARBA" id="ARBA00022679"/>
    </source>
</evidence>
<dbReference type="PRINTS" id="PR00508">
    <property type="entry name" value="S21N4MTFRASE"/>
</dbReference>
<organism evidence="10 11">
    <name type="scientific">Neisseria weaveri</name>
    <dbReference type="NCBI Taxonomy" id="28091"/>
    <lineage>
        <taxon>Bacteria</taxon>
        <taxon>Pseudomonadati</taxon>
        <taxon>Pseudomonadota</taxon>
        <taxon>Betaproteobacteria</taxon>
        <taxon>Neisseriales</taxon>
        <taxon>Neisseriaceae</taxon>
        <taxon>Neisseria</taxon>
    </lineage>
</organism>
<comment type="similarity">
    <text evidence="1">Belongs to the N(4)/N(6)-methyltransferase family. N(4) subfamily.</text>
</comment>
<evidence type="ECO:0000256" key="6">
    <source>
        <dbReference type="ARBA" id="ARBA00023125"/>
    </source>
</evidence>
<sequence length="209" mass="23335">MEYKKSNNTLFTGDCRLVLPQLAQQGVKVQTCITSPPYYGLRDYGCDGQIGLEPTVNEYVANLVEVFRRVREVLADDGTLWLNLGDSYAGSGKGRNADGSPFSGYQDSFQTNTQLAGRLKSTPLSDGLKAKDLIGIPWRVALALQADGWYLRQDIIWTNQPDARIRHRPLCPLTRISLFVIQKQPLLLRSRSHPGAFGQLRTPRCKPAK</sequence>
<dbReference type="Proteomes" id="UP000272771">
    <property type="component" value="Chromosome"/>
</dbReference>
<proteinExistence type="inferred from homology"/>
<evidence type="ECO:0000256" key="1">
    <source>
        <dbReference type="ARBA" id="ARBA00010203"/>
    </source>
</evidence>
<dbReference type="EC" id="2.1.1.-" evidence="8"/>
<dbReference type="Pfam" id="PF01555">
    <property type="entry name" value="N6_N4_Mtase"/>
    <property type="match status" value="1"/>
</dbReference>
<keyword evidence="2 10" id="KW-0489">Methyltransferase</keyword>
<evidence type="ECO:0000256" key="5">
    <source>
        <dbReference type="ARBA" id="ARBA00022747"/>
    </source>
</evidence>
<dbReference type="EMBL" id="LR134533">
    <property type="protein sequence ID" value="VEJ50440.1"/>
    <property type="molecule type" value="Genomic_DNA"/>
</dbReference>
<name>A0A3S4ZC64_9NEIS</name>
<dbReference type="GO" id="GO:0008170">
    <property type="term" value="F:N-methyltransferase activity"/>
    <property type="evidence" value="ECO:0007669"/>
    <property type="project" value="InterPro"/>
</dbReference>
<dbReference type="SUPFAM" id="SSF53335">
    <property type="entry name" value="S-adenosyl-L-methionine-dependent methyltransferases"/>
    <property type="match status" value="1"/>
</dbReference>
<dbReference type="GO" id="GO:0009307">
    <property type="term" value="P:DNA restriction-modification system"/>
    <property type="evidence" value="ECO:0007669"/>
    <property type="project" value="UniProtKB-KW"/>
</dbReference>
<evidence type="ECO:0000256" key="8">
    <source>
        <dbReference type="RuleBase" id="RU362026"/>
    </source>
</evidence>
<dbReference type="GO" id="GO:0032259">
    <property type="term" value="P:methylation"/>
    <property type="evidence" value="ECO:0007669"/>
    <property type="project" value="UniProtKB-KW"/>
</dbReference>
<evidence type="ECO:0000256" key="2">
    <source>
        <dbReference type="ARBA" id="ARBA00022603"/>
    </source>
</evidence>
<keyword evidence="4" id="KW-0949">S-adenosyl-L-methionine</keyword>
<dbReference type="PROSITE" id="PS00093">
    <property type="entry name" value="N4_MTASE"/>
    <property type="match status" value="1"/>
</dbReference>
<evidence type="ECO:0000256" key="7">
    <source>
        <dbReference type="ARBA" id="ARBA00049120"/>
    </source>
</evidence>
<dbReference type="InterPro" id="IPR017985">
    <property type="entry name" value="MeTrfase_CN4_CS"/>
</dbReference>
<keyword evidence="3" id="KW-0808">Transferase</keyword>
<dbReference type="InterPro" id="IPR002941">
    <property type="entry name" value="DNA_methylase_N4/N6"/>
</dbReference>
<dbReference type="STRING" id="28091.SAMEA3174300_01313"/>
<dbReference type="GO" id="GO:0015667">
    <property type="term" value="F:site-specific DNA-methyltransferase (cytosine-N4-specific) activity"/>
    <property type="evidence" value="ECO:0007669"/>
    <property type="project" value="UniProtKB-EC"/>
</dbReference>
<keyword evidence="6" id="KW-0238">DNA-binding</keyword>
<gene>
    <name evidence="10" type="ORF">NCTC12742_00691</name>
</gene>
<dbReference type="GO" id="GO:0003677">
    <property type="term" value="F:DNA binding"/>
    <property type="evidence" value="ECO:0007669"/>
    <property type="project" value="UniProtKB-KW"/>
</dbReference>